<keyword evidence="2" id="KW-1185">Reference proteome</keyword>
<evidence type="ECO:0000313" key="1">
    <source>
        <dbReference type="EMBL" id="ORB66876.1"/>
    </source>
</evidence>
<dbReference type="Proteomes" id="UP000192411">
    <property type="component" value="Unassembled WGS sequence"/>
</dbReference>
<dbReference type="STRING" id="75922.BST47_07275"/>
<comment type="caution">
    <text evidence="1">The sequence shown here is derived from an EMBL/GenBank/DDBJ whole genome shotgun (WGS) entry which is preliminary data.</text>
</comment>
<gene>
    <name evidence="1" type="ORF">BST47_07275</name>
</gene>
<name>A0A1X0JXA1_9MYCO</name>
<protein>
    <submittedName>
        <fullName evidence="1">Uncharacterized protein</fullName>
    </submittedName>
</protein>
<dbReference type="AlphaFoldDB" id="A0A1X0JXA1"/>
<dbReference type="EMBL" id="MVIM01000003">
    <property type="protein sequence ID" value="ORB66876.1"/>
    <property type="molecule type" value="Genomic_DNA"/>
</dbReference>
<proteinExistence type="predicted"/>
<organism evidence="1 2">
    <name type="scientific">Mycolicibacterium tusciae</name>
    <dbReference type="NCBI Taxonomy" id="75922"/>
    <lineage>
        <taxon>Bacteria</taxon>
        <taxon>Bacillati</taxon>
        <taxon>Actinomycetota</taxon>
        <taxon>Actinomycetes</taxon>
        <taxon>Mycobacteriales</taxon>
        <taxon>Mycobacteriaceae</taxon>
        <taxon>Mycolicibacterium</taxon>
    </lineage>
</organism>
<accession>A0A1X0JXA1</accession>
<dbReference type="RefSeq" id="WP_083124769.1">
    <property type="nucleotide sequence ID" value="NZ_MVIM01000003.1"/>
</dbReference>
<sequence length="152" mass="16466">MTPEALLGMLAELERIRELTLDVIDQEAPQLRPTLSEEASDTERSAVDLLLGARRAVLGNPAAARRLHDLLVAEGQRYADTPRGSRLRDALIASEAVENLRRAWEMVSLNVLDGPAEPNAAPDAWADLLADAVIGHGLDDSVLARLRPEGFA</sequence>
<evidence type="ECO:0000313" key="2">
    <source>
        <dbReference type="Proteomes" id="UP000192411"/>
    </source>
</evidence>
<dbReference type="OrthoDB" id="5522937at2"/>
<reference evidence="1 2" key="1">
    <citation type="submission" date="2017-02" db="EMBL/GenBank/DDBJ databases">
        <title>The new phylogeny of genus Mycobacterium.</title>
        <authorList>
            <person name="Tortoli E."/>
            <person name="Trovato A."/>
            <person name="Cirillo D.M."/>
        </authorList>
    </citation>
    <scope>NUCLEOTIDE SEQUENCE [LARGE SCALE GENOMIC DNA]</scope>
    <source>
        <strain evidence="1 2">DSM 44338</strain>
    </source>
</reference>